<feature type="domain" description="HTH merR-type" evidence="6">
    <location>
        <begin position="12"/>
        <end position="80"/>
    </location>
</feature>
<evidence type="ECO:0000256" key="1">
    <source>
        <dbReference type="ARBA" id="ARBA00022491"/>
    </source>
</evidence>
<evidence type="ECO:0000256" key="2">
    <source>
        <dbReference type="ARBA" id="ARBA00023015"/>
    </source>
</evidence>
<dbReference type="PANTHER" id="PTHR30204">
    <property type="entry name" value="REDOX-CYCLING DRUG-SENSING TRANSCRIPTIONAL ACTIVATOR SOXR"/>
    <property type="match status" value="1"/>
</dbReference>
<dbReference type="PROSITE" id="PS00552">
    <property type="entry name" value="HTH_MERR_1"/>
    <property type="match status" value="1"/>
</dbReference>
<dbReference type="Pfam" id="PF13411">
    <property type="entry name" value="MerR_1"/>
    <property type="match status" value="1"/>
</dbReference>
<dbReference type="InterPro" id="IPR009061">
    <property type="entry name" value="DNA-bd_dom_put_sf"/>
</dbReference>
<sequence length="121" mass="13904">MPDIDDIRTRPVLPIGTVMALTDLTARQIRYYEAQGLIKTERTAGNHRLYSLNNIDALLEISTQLKDGFTIADIKQQRHPRHRQPLSDEEVRRMLREELLNQGRLNPSGPDQPTQGFGFRP</sequence>
<dbReference type="RefSeq" id="WP_203632126.1">
    <property type="nucleotide sequence ID" value="NZ_BOLV01000002.1"/>
</dbReference>
<keyword evidence="1" id="KW-0678">Repressor</keyword>
<name>A0ABW4BFE3_9LACO</name>
<dbReference type="PANTHER" id="PTHR30204:SF65">
    <property type="entry name" value="HTH-TYPE TRANSCRIPTIONAL REGULATOR TNRA"/>
    <property type="match status" value="1"/>
</dbReference>
<gene>
    <name evidence="7" type="ORF">ACFQ41_07895</name>
</gene>
<evidence type="ECO:0000256" key="3">
    <source>
        <dbReference type="ARBA" id="ARBA00023125"/>
    </source>
</evidence>
<evidence type="ECO:0000259" key="6">
    <source>
        <dbReference type="PROSITE" id="PS50937"/>
    </source>
</evidence>
<protein>
    <submittedName>
        <fullName evidence="7">MerR family transcriptional regulator</fullName>
    </submittedName>
</protein>
<dbReference type="PROSITE" id="PS50937">
    <property type="entry name" value="HTH_MERR_2"/>
    <property type="match status" value="1"/>
</dbReference>
<comment type="caution">
    <text evidence="7">The sequence shown here is derived from an EMBL/GenBank/DDBJ whole genome shotgun (WGS) entry which is preliminary data.</text>
</comment>
<keyword evidence="8" id="KW-1185">Reference proteome</keyword>
<keyword evidence="3" id="KW-0238">DNA-binding</keyword>
<keyword evidence="4" id="KW-0804">Transcription</keyword>
<accession>A0ABW4BFE3</accession>
<evidence type="ECO:0000256" key="5">
    <source>
        <dbReference type="SAM" id="MobiDB-lite"/>
    </source>
</evidence>
<dbReference type="CDD" id="cd01105">
    <property type="entry name" value="HTH_GlnR-like"/>
    <property type="match status" value="1"/>
</dbReference>
<dbReference type="SMART" id="SM00422">
    <property type="entry name" value="HTH_MERR"/>
    <property type="match status" value="1"/>
</dbReference>
<dbReference type="InterPro" id="IPR047057">
    <property type="entry name" value="MerR_fam"/>
</dbReference>
<evidence type="ECO:0000313" key="7">
    <source>
        <dbReference type="EMBL" id="MFD1399230.1"/>
    </source>
</evidence>
<dbReference type="Proteomes" id="UP001597199">
    <property type="component" value="Unassembled WGS sequence"/>
</dbReference>
<evidence type="ECO:0000313" key="8">
    <source>
        <dbReference type="Proteomes" id="UP001597199"/>
    </source>
</evidence>
<dbReference type="EMBL" id="JBHTOA010000031">
    <property type="protein sequence ID" value="MFD1399230.1"/>
    <property type="molecule type" value="Genomic_DNA"/>
</dbReference>
<feature type="region of interest" description="Disordered" evidence="5">
    <location>
        <begin position="99"/>
        <end position="121"/>
    </location>
</feature>
<dbReference type="SUPFAM" id="SSF46955">
    <property type="entry name" value="Putative DNA-binding domain"/>
    <property type="match status" value="1"/>
</dbReference>
<dbReference type="Gene3D" id="1.10.1660.10">
    <property type="match status" value="1"/>
</dbReference>
<reference evidence="8" key="1">
    <citation type="journal article" date="2019" name="Int. J. Syst. Evol. Microbiol.">
        <title>The Global Catalogue of Microorganisms (GCM) 10K type strain sequencing project: providing services to taxonomists for standard genome sequencing and annotation.</title>
        <authorList>
            <consortium name="The Broad Institute Genomics Platform"/>
            <consortium name="The Broad Institute Genome Sequencing Center for Infectious Disease"/>
            <person name="Wu L."/>
            <person name="Ma J."/>
        </authorList>
    </citation>
    <scope>NUCLEOTIDE SEQUENCE [LARGE SCALE GENOMIC DNA]</scope>
    <source>
        <strain evidence="8">CCM 9110</strain>
    </source>
</reference>
<keyword evidence="2" id="KW-0805">Transcription regulation</keyword>
<feature type="compositionally biased region" description="Polar residues" evidence="5">
    <location>
        <begin position="103"/>
        <end position="115"/>
    </location>
</feature>
<evidence type="ECO:0000256" key="4">
    <source>
        <dbReference type="ARBA" id="ARBA00023163"/>
    </source>
</evidence>
<proteinExistence type="predicted"/>
<dbReference type="InterPro" id="IPR000551">
    <property type="entry name" value="MerR-type_HTH_dom"/>
</dbReference>
<organism evidence="7 8">
    <name type="scientific">Lacticaseibacillus suilingensis</name>
    <dbReference type="NCBI Taxonomy" id="2799577"/>
    <lineage>
        <taxon>Bacteria</taxon>
        <taxon>Bacillati</taxon>
        <taxon>Bacillota</taxon>
        <taxon>Bacilli</taxon>
        <taxon>Lactobacillales</taxon>
        <taxon>Lactobacillaceae</taxon>
        <taxon>Lacticaseibacillus</taxon>
    </lineage>
</organism>